<dbReference type="Proteomes" id="UP000030121">
    <property type="component" value="Unassembled WGS sequence"/>
</dbReference>
<dbReference type="AlphaFoldDB" id="A0A0A2M085"/>
<proteinExistence type="predicted"/>
<name>A0A0A2M085_9FLAO</name>
<reference evidence="1 2" key="1">
    <citation type="submission" date="2013-09" db="EMBL/GenBank/DDBJ databases">
        <authorList>
            <person name="Zeng Z."/>
            <person name="Chen C."/>
        </authorList>
    </citation>
    <scope>NUCLEOTIDE SEQUENCE [LARGE SCALE GENOMIC DNA]</scope>
    <source>
        <strain evidence="1 2">GH29-5</strain>
    </source>
</reference>
<dbReference type="eggNOG" id="ENOG502ZHHQ">
    <property type="taxonomic scope" value="Bacteria"/>
</dbReference>
<sequence>MMKKIIIAIICFINLSFINIGMDYSIEANVKTNCQDNFPSGLSFFFEQVGGYGDKSMVSQVERILNIDLSTFQEYDFIDNEESSEKYWKNITKFESVIDKFISKIKANPKYYQKIKYNPIKLGVDFSSDLNEMKKIEQKQKEYENHPMYGYPNDNKYLSSKAILKDLETLKNILKCYKKSGATKIKLNYD</sequence>
<dbReference type="RefSeq" id="WP_026981009.1">
    <property type="nucleotide sequence ID" value="NZ_AUCZ01000035.1"/>
</dbReference>
<protein>
    <submittedName>
        <fullName evidence="1">Uncharacterized protein</fullName>
    </submittedName>
</protein>
<dbReference type="STRING" id="1121899.GCA_000430025_02723"/>
<comment type="caution">
    <text evidence="1">The sequence shown here is derived from an EMBL/GenBank/DDBJ whole genome shotgun (WGS) entry which is preliminary data.</text>
</comment>
<dbReference type="EMBL" id="JRLW01000041">
    <property type="protein sequence ID" value="KGO85649.1"/>
    <property type="molecule type" value="Genomic_DNA"/>
</dbReference>
<gene>
    <name evidence="1" type="ORF">Q764_13995</name>
</gene>
<evidence type="ECO:0000313" key="2">
    <source>
        <dbReference type="Proteomes" id="UP000030121"/>
    </source>
</evidence>
<accession>A0A0A2M085</accession>
<dbReference type="OrthoDB" id="884685at2"/>
<evidence type="ECO:0000313" key="1">
    <source>
        <dbReference type="EMBL" id="KGO85649.1"/>
    </source>
</evidence>
<keyword evidence="2" id="KW-1185">Reference proteome</keyword>
<organism evidence="1 2">
    <name type="scientific">Flavobacterium suncheonense GH29-5 = DSM 17707</name>
    <dbReference type="NCBI Taxonomy" id="1121899"/>
    <lineage>
        <taxon>Bacteria</taxon>
        <taxon>Pseudomonadati</taxon>
        <taxon>Bacteroidota</taxon>
        <taxon>Flavobacteriia</taxon>
        <taxon>Flavobacteriales</taxon>
        <taxon>Flavobacteriaceae</taxon>
        <taxon>Flavobacterium</taxon>
    </lineage>
</organism>